<protein>
    <recommendedName>
        <fullName evidence="2">SCP domain-containing protein</fullName>
    </recommendedName>
</protein>
<dbReference type="InterPro" id="IPR035940">
    <property type="entry name" value="CAP_sf"/>
</dbReference>
<dbReference type="AlphaFoldDB" id="A0A7Y6IPI7"/>
<evidence type="ECO:0000313" key="3">
    <source>
        <dbReference type="EMBL" id="NUW41967.1"/>
    </source>
</evidence>
<name>A0A7Y6IPI7_9ACTN</name>
<feature type="chain" id="PRO_5039336121" description="SCP domain-containing protein" evidence="1">
    <location>
        <begin position="26"/>
        <end position="196"/>
    </location>
</feature>
<evidence type="ECO:0000259" key="2">
    <source>
        <dbReference type="SMART" id="SM00198"/>
    </source>
</evidence>
<comment type="caution">
    <text evidence="3">The sequence shown here is derived from an EMBL/GenBank/DDBJ whole genome shotgun (WGS) entry which is preliminary data.</text>
</comment>
<dbReference type="InterPro" id="IPR001283">
    <property type="entry name" value="CRISP-related"/>
</dbReference>
<dbReference type="Gene3D" id="3.40.33.10">
    <property type="entry name" value="CAP"/>
    <property type="match status" value="1"/>
</dbReference>
<dbReference type="InterPro" id="IPR034113">
    <property type="entry name" value="SCP_GAPR1-like"/>
</dbReference>
<dbReference type="PANTHER" id="PTHR10334">
    <property type="entry name" value="CYSTEINE-RICH SECRETORY PROTEIN-RELATED"/>
    <property type="match status" value="1"/>
</dbReference>
<dbReference type="Proteomes" id="UP000546126">
    <property type="component" value="Unassembled WGS sequence"/>
</dbReference>
<dbReference type="SUPFAM" id="SSF55797">
    <property type="entry name" value="PR-1-like"/>
    <property type="match status" value="1"/>
</dbReference>
<reference evidence="3 4" key="1">
    <citation type="submission" date="2020-06" db="EMBL/GenBank/DDBJ databases">
        <authorList>
            <person name="Chanama M."/>
        </authorList>
    </citation>
    <scope>NUCLEOTIDE SEQUENCE [LARGE SCALE GENOMIC DNA]</scope>
    <source>
        <strain evidence="3 4">TBRC6557</strain>
    </source>
</reference>
<keyword evidence="1" id="KW-0732">Signal</keyword>
<dbReference type="FunFam" id="3.40.33.10:FF:000010">
    <property type="entry name" value="Predicted protein"/>
    <property type="match status" value="1"/>
</dbReference>
<dbReference type="Pfam" id="PF00188">
    <property type="entry name" value="CAP"/>
    <property type="match status" value="1"/>
</dbReference>
<dbReference type="RefSeq" id="WP_175601471.1">
    <property type="nucleotide sequence ID" value="NZ_JABWGO010000003.1"/>
</dbReference>
<dbReference type="PRINTS" id="PR00837">
    <property type="entry name" value="V5TPXLIKE"/>
</dbReference>
<dbReference type="SMART" id="SM00198">
    <property type="entry name" value="SCP"/>
    <property type="match status" value="1"/>
</dbReference>
<feature type="domain" description="SCP" evidence="2">
    <location>
        <begin position="44"/>
        <end position="186"/>
    </location>
</feature>
<feature type="signal peptide" evidence="1">
    <location>
        <begin position="1"/>
        <end position="25"/>
    </location>
</feature>
<organism evidence="3 4">
    <name type="scientific">Nonomuraea rhodomycinica</name>
    <dbReference type="NCBI Taxonomy" id="1712872"/>
    <lineage>
        <taxon>Bacteria</taxon>
        <taxon>Bacillati</taxon>
        <taxon>Actinomycetota</taxon>
        <taxon>Actinomycetes</taxon>
        <taxon>Streptosporangiales</taxon>
        <taxon>Streptosporangiaceae</taxon>
        <taxon>Nonomuraea</taxon>
    </lineage>
</organism>
<dbReference type="InterPro" id="IPR014044">
    <property type="entry name" value="CAP_dom"/>
</dbReference>
<dbReference type="CDD" id="cd05382">
    <property type="entry name" value="CAP_GAPR1-like"/>
    <property type="match status" value="1"/>
</dbReference>
<gene>
    <name evidence="3" type="ORF">HT134_17725</name>
</gene>
<accession>A0A7Y6IPI7</accession>
<sequence>MPRPTARTIKAATAVSALASLVALAGPAEAASARPPLPSRTDTAFQNECLTAHNAYRARHGAPNLTTDQALVAYAKQRADQITRYDGLEGTRSQPASRQYGQNVHWYRSFTPGRTASCTAAVKSWYDGGRTYDFAHPGFSTRTGSFTQVVWKGTTKVGCAQATGQGPSVYETYVVCAYQAPGNVTGRYRENVLPRR</sequence>
<dbReference type="EMBL" id="JABWGO010000003">
    <property type="protein sequence ID" value="NUW41967.1"/>
    <property type="molecule type" value="Genomic_DNA"/>
</dbReference>
<proteinExistence type="predicted"/>
<evidence type="ECO:0000256" key="1">
    <source>
        <dbReference type="SAM" id="SignalP"/>
    </source>
</evidence>
<evidence type="ECO:0000313" key="4">
    <source>
        <dbReference type="Proteomes" id="UP000546126"/>
    </source>
</evidence>
<keyword evidence="4" id="KW-1185">Reference proteome</keyword>